<evidence type="ECO:0000313" key="3">
    <source>
        <dbReference type="Proteomes" id="UP000026962"/>
    </source>
</evidence>
<dbReference type="EnsemblPlants" id="OPUNC01G08760.1">
    <property type="protein sequence ID" value="OPUNC01G08760.1"/>
    <property type="gene ID" value="OPUNC01G08760"/>
</dbReference>
<sequence length="190" mass="21529">MNLLNQDSPSQHSSQNSPPTQLPSTFSQSQFSQSPQFTQASPPNFQTFHPFWSSNQLSPIWWFFSKLSRFSAASKLVTICTHKLLSINQNGDRSLKRIARTRGLRFLNQVHIHHHPTKTPRRRPTEKRSALRGRKKAKAKLKGKGKKPTPSPLGDQPCQNFVLFNELVKIESTSSVEINRSNNQIGGSKE</sequence>
<feature type="region of interest" description="Disordered" evidence="1">
    <location>
        <begin position="113"/>
        <end position="157"/>
    </location>
</feature>
<accession>A0A0E0JG71</accession>
<evidence type="ECO:0000256" key="1">
    <source>
        <dbReference type="SAM" id="MobiDB-lite"/>
    </source>
</evidence>
<protein>
    <submittedName>
        <fullName evidence="2">Uncharacterized protein</fullName>
    </submittedName>
</protein>
<reference evidence="2" key="1">
    <citation type="submission" date="2015-04" db="UniProtKB">
        <authorList>
            <consortium name="EnsemblPlants"/>
        </authorList>
    </citation>
    <scope>IDENTIFICATION</scope>
</reference>
<proteinExistence type="predicted"/>
<reference evidence="2" key="2">
    <citation type="submission" date="2018-05" db="EMBL/GenBank/DDBJ databases">
        <title>OpunRS2 (Oryza punctata Reference Sequence Version 2).</title>
        <authorList>
            <person name="Zhang J."/>
            <person name="Kudrna D."/>
            <person name="Lee S."/>
            <person name="Talag J."/>
            <person name="Welchert J."/>
            <person name="Wing R.A."/>
        </authorList>
    </citation>
    <scope>NUCLEOTIDE SEQUENCE [LARGE SCALE GENOMIC DNA]</scope>
</reference>
<dbReference type="OMA" id="ICTHKLL"/>
<organism evidence="2">
    <name type="scientific">Oryza punctata</name>
    <name type="common">Red rice</name>
    <dbReference type="NCBI Taxonomy" id="4537"/>
    <lineage>
        <taxon>Eukaryota</taxon>
        <taxon>Viridiplantae</taxon>
        <taxon>Streptophyta</taxon>
        <taxon>Embryophyta</taxon>
        <taxon>Tracheophyta</taxon>
        <taxon>Spermatophyta</taxon>
        <taxon>Magnoliopsida</taxon>
        <taxon>Liliopsida</taxon>
        <taxon>Poales</taxon>
        <taxon>Poaceae</taxon>
        <taxon>BOP clade</taxon>
        <taxon>Oryzoideae</taxon>
        <taxon>Oryzeae</taxon>
        <taxon>Oryzinae</taxon>
        <taxon>Oryza</taxon>
    </lineage>
</organism>
<dbReference type="STRING" id="4537.A0A0E0JG71"/>
<dbReference type="Gramene" id="OPUNC01G08760.1">
    <property type="protein sequence ID" value="OPUNC01G08760.1"/>
    <property type="gene ID" value="OPUNC01G08760"/>
</dbReference>
<dbReference type="HOGENOM" id="CLU_1430146_0_0_1"/>
<dbReference type="AlphaFoldDB" id="A0A0E0JG71"/>
<feature type="region of interest" description="Disordered" evidence="1">
    <location>
        <begin position="1"/>
        <end position="40"/>
    </location>
</feature>
<keyword evidence="3" id="KW-1185">Reference proteome</keyword>
<dbReference type="Proteomes" id="UP000026962">
    <property type="component" value="Chromosome 1"/>
</dbReference>
<feature type="compositionally biased region" description="Basic residues" evidence="1">
    <location>
        <begin position="113"/>
        <end position="147"/>
    </location>
</feature>
<evidence type="ECO:0000313" key="2">
    <source>
        <dbReference type="EnsemblPlants" id="OPUNC01G08760.1"/>
    </source>
</evidence>
<name>A0A0E0JG71_ORYPU</name>